<reference evidence="2 3" key="1">
    <citation type="submission" date="2023-02" db="EMBL/GenBank/DDBJ databases">
        <title>LHISI_Scaffold_Assembly.</title>
        <authorList>
            <person name="Stuart O.P."/>
            <person name="Cleave R."/>
            <person name="Magrath M.J.L."/>
            <person name="Mikheyev A.S."/>
        </authorList>
    </citation>
    <scope>NUCLEOTIDE SEQUENCE [LARGE SCALE GENOMIC DNA]</scope>
    <source>
        <strain evidence="2">Daus_M_001</strain>
        <tissue evidence="2">Leg muscle</tissue>
    </source>
</reference>
<name>A0ABQ9HFE4_9NEOP</name>
<organism evidence="2 3">
    <name type="scientific">Dryococelus australis</name>
    <dbReference type="NCBI Taxonomy" id="614101"/>
    <lineage>
        <taxon>Eukaryota</taxon>
        <taxon>Metazoa</taxon>
        <taxon>Ecdysozoa</taxon>
        <taxon>Arthropoda</taxon>
        <taxon>Hexapoda</taxon>
        <taxon>Insecta</taxon>
        <taxon>Pterygota</taxon>
        <taxon>Neoptera</taxon>
        <taxon>Polyneoptera</taxon>
        <taxon>Phasmatodea</taxon>
        <taxon>Verophasmatodea</taxon>
        <taxon>Anareolatae</taxon>
        <taxon>Phasmatidae</taxon>
        <taxon>Eurycanthinae</taxon>
        <taxon>Dryococelus</taxon>
    </lineage>
</organism>
<gene>
    <name evidence="2" type="ORF">PR048_014871</name>
</gene>
<comment type="caution">
    <text evidence="2">The sequence shown here is derived from an EMBL/GenBank/DDBJ whole genome shotgun (WGS) entry which is preliminary data.</text>
</comment>
<dbReference type="Proteomes" id="UP001159363">
    <property type="component" value="Chromosome 4"/>
</dbReference>
<evidence type="ECO:0000256" key="1">
    <source>
        <dbReference type="SAM" id="MobiDB-lite"/>
    </source>
</evidence>
<accession>A0ABQ9HFE4</accession>
<protein>
    <submittedName>
        <fullName evidence="2">Uncharacterized protein</fullName>
    </submittedName>
</protein>
<keyword evidence="3" id="KW-1185">Reference proteome</keyword>
<proteinExistence type="predicted"/>
<dbReference type="EMBL" id="JARBHB010000005">
    <property type="protein sequence ID" value="KAJ8883032.1"/>
    <property type="molecule type" value="Genomic_DNA"/>
</dbReference>
<sequence length="322" mass="35862">MGDPRGKPTATGIVSEDLGVALPGTVRRVLWPRHPSLDEVLRADECEFNMELRWNEGAGETGDPRENPPANDIVRHDSHLKIRARFTLVGSERVNRSATVALSRSQAVLPKLFILPRTAPYINHAVMCLRSTNEWLDQRGPSYPGERGAIVIVIVAKIEALAFALKTQRLRATYERPPSTFAADRSFRLSSPFRLVSQVIQLGSLAVNSRVPFLEVGCWSLENIWKFARMWTSRKLGIETATNTTFYNSATPEGEDDYHVGEGEEGGATKPLKSRPSGSRPSHMLSRVSHPPPPRTQGPSTPLWWLQRLLPPVFIQGSLEPF</sequence>
<evidence type="ECO:0000313" key="2">
    <source>
        <dbReference type="EMBL" id="KAJ8883032.1"/>
    </source>
</evidence>
<evidence type="ECO:0000313" key="3">
    <source>
        <dbReference type="Proteomes" id="UP001159363"/>
    </source>
</evidence>
<feature type="region of interest" description="Disordered" evidence="1">
    <location>
        <begin position="246"/>
        <end position="300"/>
    </location>
</feature>